<dbReference type="Pfam" id="PF02522">
    <property type="entry name" value="Antibiotic_NAT"/>
    <property type="match status" value="1"/>
</dbReference>
<proteinExistence type="inferred from homology"/>
<dbReference type="AlphaFoldDB" id="W4LUT2"/>
<keyword evidence="5" id="KW-0046">Antibiotic resistance</keyword>
<evidence type="ECO:0000256" key="2">
    <source>
        <dbReference type="ARBA" id="ARBA00012882"/>
    </source>
</evidence>
<evidence type="ECO:0000256" key="1">
    <source>
        <dbReference type="ARBA" id="ARBA00006383"/>
    </source>
</evidence>
<dbReference type="SUPFAM" id="SSF110710">
    <property type="entry name" value="TTHA0583/YokD-like"/>
    <property type="match status" value="1"/>
</dbReference>
<dbReference type="PANTHER" id="PTHR11104">
    <property type="entry name" value="AMINOGLYCOSIDE N3-ACETYLTRANSFERASE"/>
    <property type="match status" value="1"/>
</dbReference>
<dbReference type="Proteomes" id="UP000019141">
    <property type="component" value="Unassembled WGS sequence"/>
</dbReference>
<comment type="similarity">
    <text evidence="1 5">Belongs to the antibiotic N-acetyltransferase family.</text>
</comment>
<keyword evidence="7" id="KW-1185">Reference proteome</keyword>
<dbReference type="HOGENOM" id="CLU_956285_0_0_7"/>
<comment type="catalytic activity">
    <reaction evidence="5">
        <text>a 2-deoxystreptamine antibiotic + acetyl-CoA = an N(3)-acetyl-2-deoxystreptamine antibiotic + CoA + H(+)</text>
        <dbReference type="Rhea" id="RHEA:12665"/>
        <dbReference type="ChEBI" id="CHEBI:15378"/>
        <dbReference type="ChEBI" id="CHEBI:57287"/>
        <dbReference type="ChEBI" id="CHEBI:57288"/>
        <dbReference type="ChEBI" id="CHEBI:57921"/>
        <dbReference type="ChEBI" id="CHEBI:77452"/>
        <dbReference type="EC" id="2.3.1.81"/>
    </reaction>
</comment>
<dbReference type="InterPro" id="IPR028345">
    <property type="entry name" value="Antibiotic_NAT-like"/>
</dbReference>
<evidence type="ECO:0000256" key="3">
    <source>
        <dbReference type="ARBA" id="ARBA00022679"/>
    </source>
</evidence>
<name>W4LUT2_ENTF1</name>
<comment type="caution">
    <text evidence="6">The sequence shown here is derived from an EMBL/GenBank/DDBJ whole genome shotgun (WGS) entry which is preliminary data.</text>
</comment>
<sequence>MSYKMVKKLLPDKMIQSIRKVRRERFEARKKSLPLLTEDMLTRVFVNDLELKQGDVVFVHSSIDQLHLGFPFFRILALLRQIVGAAGTVVFPTYPKSLSYDFLVQNEIFDVKKTPSYMGILTEFARKQKEAVRSLHPTKSVCAIGKYATELTDTHHQSPYPYDDCSPYYKMMEYDGKIVGVGVDTSILSFVHCIDDKLKDQFPVEPYHESLFHAQVVDYSGNTQIVDTFAHDMKKMNHNIPRFVASYVQKDICRDLTIHGSKFYTAHSRPLFEAMSKLAEQHITIYSKKVYKRYEK</sequence>
<organism evidence="6 7">
    <name type="scientific">Entotheonella factor</name>
    <dbReference type="NCBI Taxonomy" id="1429438"/>
    <lineage>
        <taxon>Bacteria</taxon>
        <taxon>Pseudomonadati</taxon>
        <taxon>Nitrospinota/Tectimicrobiota group</taxon>
        <taxon>Candidatus Tectimicrobiota</taxon>
        <taxon>Candidatus Entotheonellia</taxon>
        <taxon>Candidatus Entotheonellales</taxon>
        <taxon>Candidatus Entotheonellaceae</taxon>
        <taxon>Candidatus Entotheonella</taxon>
    </lineage>
</organism>
<keyword evidence="3 5" id="KW-0808">Transferase</keyword>
<accession>W4LUT2</accession>
<reference evidence="6 7" key="1">
    <citation type="journal article" date="2014" name="Nature">
        <title>An environmental bacterial taxon with a large and distinct metabolic repertoire.</title>
        <authorList>
            <person name="Wilson M.C."/>
            <person name="Mori T."/>
            <person name="Ruckert C."/>
            <person name="Uria A.R."/>
            <person name="Helf M.J."/>
            <person name="Takada K."/>
            <person name="Gernert C."/>
            <person name="Steffens U.A."/>
            <person name="Heycke N."/>
            <person name="Schmitt S."/>
            <person name="Rinke C."/>
            <person name="Helfrich E.J."/>
            <person name="Brachmann A.O."/>
            <person name="Gurgui C."/>
            <person name="Wakimoto T."/>
            <person name="Kracht M."/>
            <person name="Crusemann M."/>
            <person name="Hentschel U."/>
            <person name="Abe I."/>
            <person name="Matsunaga S."/>
            <person name="Kalinowski J."/>
            <person name="Takeyama H."/>
            <person name="Piel J."/>
        </authorList>
    </citation>
    <scope>NUCLEOTIDE SEQUENCE [LARGE SCALE GENOMIC DNA]</scope>
    <source>
        <strain evidence="7">TSY1</strain>
    </source>
</reference>
<evidence type="ECO:0000313" key="6">
    <source>
        <dbReference type="EMBL" id="ETX01461.1"/>
    </source>
</evidence>
<dbReference type="InterPro" id="IPR003679">
    <property type="entry name" value="Amioglycoside_AcTrfase"/>
</dbReference>
<protein>
    <recommendedName>
        <fullName evidence="2 5">Aminoglycoside N(3)-acetyltransferase</fullName>
        <ecNumber evidence="5">2.3.1.-</ecNumber>
    </recommendedName>
</protein>
<gene>
    <name evidence="6" type="ORF">ETSY1_07340</name>
</gene>
<dbReference type="EC" id="2.3.1.-" evidence="5"/>
<evidence type="ECO:0000256" key="5">
    <source>
        <dbReference type="RuleBase" id="RU365031"/>
    </source>
</evidence>
<evidence type="ECO:0000313" key="7">
    <source>
        <dbReference type="Proteomes" id="UP000019141"/>
    </source>
</evidence>
<keyword evidence="4 5" id="KW-0012">Acyltransferase</keyword>
<dbReference type="EMBL" id="AZHW01000231">
    <property type="protein sequence ID" value="ETX01461.1"/>
    <property type="molecule type" value="Genomic_DNA"/>
</dbReference>
<dbReference type="GO" id="GO:0046677">
    <property type="term" value="P:response to antibiotic"/>
    <property type="evidence" value="ECO:0007669"/>
    <property type="project" value="UniProtKB-KW"/>
</dbReference>
<dbReference type="PANTHER" id="PTHR11104:SF0">
    <property type="entry name" value="SPBETA PROPHAGE-DERIVED AMINOGLYCOSIDE N(3')-ACETYLTRANSFERASE-LIKE PROTEIN YOKD"/>
    <property type="match status" value="1"/>
</dbReference>
<evidence type="ECO:0000256" key="4">
    <source>
        <dbReference type="ARBA" id="ARBA00023315"/>
    </source>
</evidence>
<dbReference type="GO" id="GO:0046353">
    <property type="term" value="F:aminoglycoside 3-N-acetyltransferase activity"/>
    <property type="evidence" value="ECO:0007669"/>
    <property type="project" value="UniProtKB-EC"/>
</dbReference>